<dbReference type="EMBL" id="MK072507">
    <property type="protein sequence ID" value="AYV86495.1"/>
    <property type="molecule type" value="Genomic_DNA"/>
</dbReference>
<name>A0A3G5AH18_9VIRU</name>
<gene>
    <name evidence="1" type="ORF">Sylvanvirus1_91</name>
</gene>
<proteinExistence type="predicted"/>
<evidence type="ECO:0000313" key="1">
    <source>
        <dbReference type="EMBL" id="AYV86495.1"/>
    </source>
</evidence>
<sequence length="87" mass="10316">MYIEHKIVRWHLPLNEALLQIQSNFNSQTNDKNSSIIVKSVPRNIQWEDIKESVMIETLQAKFEQNPSLFYVLKVYRGPSHSRMFPL</sequence>
<reference evidence="1" key="1">
    <citation type="submission" date="2018-10" db="EMBL/GenBank/DDBJ databases">
        <title>Hidden diversity of soil giant viruses.</title>
        <authorList>
            <person name="Schulz F."/>
            <person name="Alteio L."/>
            <person name="Goudeau D."/>
            <person name="Ryan E.M."/>
            <person name="Malmstrom R.R."/>
            <person name="Blanchard J."/>
            <person name="Woyke T."/>
        </authorList>
    </citation>
    <scope>NUCLEOTIDE SEQUENCE</scope>
    <source>
        <strain evidence="1">SYV1</strain>
    </source>
</reference>
<organism evidence="1">
    <name type="scientific">Sylvanvirus sp</name>
    <dbReference type="NCBI Taxonomy" id="2487774"/>
    <lineage>
        <taxon>Viruses</taxon>
    </lineage>
</organism>
<accession>A0A3G5AH18</accession>
<protein>
    <submittedName>
        <fullName evidence="1">Uncharacterized protein</fullName>
    </submittedName>
</protein>